<dbReference type="InterPro" id="IPR050592">
    <property type="entry name" value="GDSL_lipolytic_enzyme"/>
</dbReference>
<dbReference type="InterPro" id="IPR036514">
    <property type="entry name" value="SGNH_hydro_sf"/>
</dbReference>
<dbReference type="Pfam" id="PF00657">
    <property type="entry name" value="Lipase_GDSL"/>
    <property type="match status" value="1"/>
</dbReference>
<dbReference type="Gene3D" id="3.40.50.1110">
    <property type="entry name" value="SGNH hydrolase"/>
    <property type="match status" value="1"/>
</dbReference>
<gene>
    <name evidence="3" type="ORF">GIB67_026906</name>
</gene>
<proteinExistence type="inferred from homology"/>
<dbReference type="FunFam" id="3.40.50.1110:FF:000003">
    <property type="entry name" value="GDSL esterase/lipase APG"/>
    <property type="match status" value="1"/>
</dbReference>
<name>A0A7J7P1B0_9MAGN</name>
<dbReference type="InterPro" id="IPR001087">
    <property type="entry name" value="GDSL"/>
</dbReference>
<feature type="signal peptide" evidence="2">
    <location>
        <begin position="1"/>
        <end position="24"/>
    </location>
</feature>
<evidence type="ECO:0000313" key="4">
    <source>
        <dbReference type="Proteomes" id="UP000541444"/>
    </source>
</evidence>
<evidence type="ECO:0000313" key="3">
    <source>
        <dbReference type="EMBL" id="KAF6173211.1"/>
    </source>
</evidence>
<dbReference type="SUPFAM" id="SSF52266">
    <property type="entry name" value="SGNH hydrolase"/>
    <property type="match status" value="1"/>
</dbReference>
<dbReference type="CDD" id="cd01837">
    <property type="entry name" value="SGNH_plant_lipase_like"/>
    <property type="match status" value="1"/>
</dbReference>
<protein>
    <recommendedName>
        <fullName evidence="5">GDSL esterase/lipase</fullName>
    </recommendedName>
</protein>
<dbReference type="Proteomes" id="UP000541444">
    <property type="component" value="Unassembled WGS sequence"/>
</dbReference>
<dbReference type="GO" id="GO:0016788">
    <property type="term" value="F:hydrolase activity, acting on ester bonds"/>
    <property type="evidence" value="ECO:0007669"/>
    <property type="project" value="InterPro"/>
</dbReference>
<comment type="similarity">
    <text evidence="1">Belongs to the 'GDSL' lipolytic enzyme family.</text>
</comment>
<organism evidence="3 4">
    <name type="scientific">Kingdonia uniflora</name>
    <dbReference type="NCBI Taxonomy" id="39325"/>
    <lineage>
        <taxon>Eukaryota</taxon>
        <taxon>Viridiplantae</taxon>
        <taxon>Streptophyta</taxon>
        <taxon>Embryophyta</taxon>
        <taxon>Tracheophyta</taxon>
        <taxon>Spermatophyta</taxon>
        <taxon>Magnoliopsida</taxon>
        <taxon>Ranunculales</taxon>
        <taxon>Circaeasteraceae</taxon>
        <taxon>Kingdonia</taxon>
    </lineage>
</organism>
<evidence type="ECO:0008006" key="5">
    <source>
        <dbReference type="Google" id="ProtNLM"/>
    </source>
</evidence>
<keyword evidence="2" id="KW-0732">Signal</keyword>
<dbReference type="OrthoDB" id="1600564at2759"/>
<dbReference type="PANTHER" id="PTHR45642">
    <property type="entry name" value="GDSL ESTERASE/LIPASE EXL3"/>
    <property type="match status" value="1"/>
</dbReference>
<keyword evidence="4" id="KW-1185">Reference proteome</keyword>
<dbReference type="EMBL" id="JACGCM010000347">
    <property type="protein sequence ID" value="KAF6173211.1"/>
    <property type="molecule type" value="Genomic_DNA"/>
</dbReference>
<evidence type="ECO:0000256" key="2">
    <source>
        <dbReference type="SAM" id="SignalP"/>
    </source>
</evidence>
<dbReference type="InterPro" id="IPR035669">
    <property type="entry name" value="SGNH_plant_lipase-like"/>
</dbReference>
<dbReference type="AlphaFoldDB" id="A0A7J7P1B0"/>
<accession>A0A7J7P1B0</accession>
<sequence>MAERTMQWFILAQLLLLVILQVRAKVPTVIVFGDSSVDSGNNNQISTVLKSNFSPYGRDFQGGKATGRFSNGRVPTDFISEAFGCAPLVPAYLDPTYSMKDFANAVCFASAGTGYDTATSDTLSVIPMWKELQYYKDYQKKLRAFLGVPRANEILSEALYLLSLGTNDFMENYYSPSSRASGRQAQFTIEKFQDFILGLAGKFVKDLYGLGARKISIGGLPPMGCLPLERARNQFSGSGCVEEYNKVAKDYNWKLQGLVVRLNSELIGVKVVLSNPYDTLLDIIQNPSHYGFESVAVACCGTGMFEMGFMCNRFDPFTCTDANKYVFWDSFHPTEKTNRIVADRVMKDVLSVFL</sequence>
<evidence type="ECO:0000256" key="1">
    <source>
        <dbReference type="ARBA" id="ARBA00008668"/>
    </source>
</evidence>
<reference evidence="3 4" key="1">
    <citation type="journal article" date="2020" name="IScience">
        <title>Genome Sequencing of the Endangered Kingdonia uniflora (Circaeasteraceae, Ranunculales) Reveals Potential Mechanisms of Evolutionary Specialization.</title>
        <authorList>
            <person name="Sun Y."/>
            <person name="Deng T."/>
            <person name="Zhang A."/>
            <person name="Moore M.J."/>
            <person name="Landis J.B."/>
            <person name="Lin N."/>
            <person name="Zhang H."/>
            <person name="Zhang X."/>
            <person name="Huang J."/>
            <person name="Zhang X."/>
            <person name="Sun H."/>
            <person name="Wang H."/>
        </authorList>
    </citation>
    <scope>NUCLEOTIDE SEQUENCE [LARGE SCALE GENOMIC DNA]</scope>
    <source>
        <strain evidence="3">TB1705</strain>
        <tissue evidence="3">Leaf</tissue>
    </source>
</reference>
<feature type="chain" id="PRO_5029786435" description="GDSL esterase/lipase" evidence="2">
    <location>
        <begin position="25"/>
        <end position="354"/>
    </location>
</feature>
<comment type="caution">
    <text evidence="3">The sequence shown here is derived from an EMBL/GenBank/DDBJ whole genome shotgun (WGS) entry which is preliminary data.</text>
</comment>
<dbReference type="PANTHER" id="PTHR45642:SF46">
    <property type="entry name" value="OS06G0636700 PROTEIN"/>
    <property type="match status" value="1"/>
</dbReference>